<keyword evidence="2" id="KW-1133">Transmembrane helix</keyword>
<evidence type="ECO:0000313" key="4">
    <source>
        <dbReference type="EMBL" id="KMS96699.1"/>
    </source>
</evidence>
<dbReference type="InterPro" id="IPR026961">
    <property type="entry name" value="PGG_dom"/>
</dbReference>
<feature type="transmembrane region" description="Helical" evidence="2">
    <location>
        <begin position="550"/>
        <end position="568"/>
    </location>
</feature>
<accession>A0A7G2RM99</accession>
<dbReference type="Gene3D" id="1.25.40.20">
    <property type="entry name" value="Ankyrin repeat-containing domain"/>
    <property type="match status" value="1"/>
</dbReference>
<dbReference type="GO" id="GO:0016020">
    <property type="term" value="C:membrane"/>
    <property type="evidence" value="ECO:0007669"/>
    <property type="project" value="TreeGrafter"/>
</dbReference>
<feature type="compositionally biased region" description="Polar residues" evidence="1">
    <location>
        <begin position="1"/>
        <end position="14"/>
    </location>
</feature>
<protein>
    <recommendedName>
        <fullName evidence="3">PGG domain-containing protein</fullName>
    </recommendedName>
</protein>
<keyword evidence="2" id="KW-0812">Transmembrane</keyword>
<dbReference type="SUPFAM" id="SSF48403">
    <property type="entry name" value="Ankyrin repeat"/>
    <property type="match status" value="1"/>
</dbReference>
<feature type="transmembrane region" description="Helical" evidence="2">
    <location>
        <begin position="522"/>
        <end position="544"/>
    </location>
</feature>
<feature type="transmembrane region" description="Helical" evidence="2">
    <location>
        <begin position="476"/>
        <end position="501"/>
    </location>
</feature>
<keyword evidence="5" id="KW-1185">Reference proteome</keyword>
<dbReference type="AlphaFoldDB" id="A0A7G2RM99"/>
<keyword evidence="2" id="KW-0472">Membrane</keyword>
<feature type="region of interest" description="Disordered" evidence="1">
    <location>
        <begin position="1"/>
        <end position="39"/>
    </location>
</feature>
<dbReference type="SMART" id="SM00248">
    <property type="entry name" value="ANK"/>
    <property type="match status" value="4"/>
</dbReference>
<dbReference type="OrthoDB" id="1921232at2759"/>
<dbReference type="PANTHER" id="PTHR24177">
    <property type="entry name" value="CASKIN"/>
    <property type="match status" value="1"/>
</dbReference>
<name>A0A7G2RM99_BETVV</name>
<evidence type="ECO:0000256" key="1">
    <source>
        <dbReference type="SAM" id="MobiDB-lite"/>
    </source>
</evidence>
<comment type="caution">
    <text evidence="4">The sequence shown here is derived from an EMBL/GenBank/DDBJ whole genome shotgun (WGS) entry which is preliminary data.</text>
</comment>
<dbReference type="PANTHER" id="PTHR24177:SF292">
    <property type="entry name" value="ANKYRIN REPEAT FAMILY PROTEIN-RELATED"/>
    <property type="match status" value="1"/>
</dbReference>
<reference evidence="4 5" key="1">
    <citation type="journal article" date="2014" name="Nature">
        <title>The genome of the recently domesticated crop plant sugar beet (Beta vulgaris).</title>
        <authorList>
            <person name="Dohm J.C."/>
            <person name="Minoche A.E."/>
            <person name="Holtgrawe D."/>
            <person name="Capella-Gutierrez S."/>
            <person name="Zakrzewski F."/>
            <person name="Tafer H."/>
            <person name="Rupp O."/>
            <person name="Sorensen T.R."/>
            <person name="Stracke R."/>
            <person name="Reinhardt R."/>
            <person name="Goesmann A."/>
            <person name="Kraft T."/>
            <person name="Schulz B."/>
            <person name="Stadler P.F."/>
            <person name="Schmidt T."/>
            <person name="Gabaldon T."/>
            <person name="Lehrach H."/>
            <person name="Weisshaar B."/>
            <person name="Himmelbauer H."/>
        </authorList>
    </citation>
    <scope>NUCLEOTIDE SEQUENCE [LARGE SCALE GENOMIC DNA]</scope>
    <source>
        <tissue evidence="4">Taproot</tissue>
    </source>
</reference>
<dbReference type="EMBL" id="KQ090362">
    <property type="protein sequence ID" value="KMS96699.1"/>
    <property type="molecule type" value="Genomic_DNA"/>
</dbReference>
<dbReference type="Pfam" id="PF12796">
    <property type="entry name" value="Ank_2"/>
    <property type="match status" value="1"/>
</dbReference>
<dbReference type="InterPro" id="IPR002110">
    <property type="entry name" value="Ankyrin_rpt"/>
</dbReference>
<dbReference type="KEGG" id="bvg:104882807"/>
<dbReference type="Proteomes" id="UP000035740">
    <property type="component" value="Unassembled WGS sequence"/>
</dbReference>
<proteinExistence type="predicted"/>
<gene>
    <name evidence="4" type="ORF">BVRB_8g200050</name>
</gene>
<evidence type="ECO:0000313" key="5">
    <source>
        <dbReference type="Proteomes" id="UP000035740"/>
    </source>
</evidence>
<dbReference type="InterPro" id="IPR036770">
    <property type="entry name" value="Ankyrin_rpt-contain_sf"/>
</dbReference>
<feature type="transmembrane region" description="Helical" evidence="2">
    <location>
        <begin position="436"/>
        <end position="456"/>
    </location>
</feature>
<feature type="domain" description="PGG" evidence="3">
    <location>
        <begin position="430"/>
        <end position="542"/>
    </location>
</feature>
<sequence>MSGQQQSSSPTTYTEIVLSINPSPALPPPRLPSSSTESSNRENFLKFGLPLYQAALQGRWAAAEQILQQSPHWIRQPIAKGGERVLHIAAAAKHTHFVKELIKLMNEEDLVLANGLNNTALCLASISGVVEIAKAMVEKNDALPNIRGSQGMPPLQMAVLLGHREMVWYLISITDDDQLMDHDRIAILTSCIDSNLFDVAIHILGKHPELAVLRDGKKETALHALARKPIRPGSYHVRRLWMTLLGLGGKLAQRKVQEQPIEILLVQRLWEEVIKQDEKTISYLIGYPWRLLFVAAKCGNVEFLTTLIRCYPDLIWKVDEENRSIFHIAILNRHEEIFQMIYEIGAIKDLIAVDKDTRGNNMLHLAGTLPPSHRLNCVSGSALQMQRELLWFQAVEKVVRPEYAEAENKDHISPHVLFTREHNNLRTKGEEWMKQTAQSCSVVATLIATVVFAAAFTLPGGVDSKGTPVFVNQASFIVFSLCNALSLFSSSTSILMFLSILTSRYAEQDFLKSLPLKLMTGLIGLFVSIVTMMAAFSVTFFITFRQGVQWIPIPIILFAAIPVALFALQQYPLLLDIYCSTYRSWSLFQPTKPKLLAC</sequence>
<organism evidence="4 5">
    <name type="scientific">Beta vulgaris subsp. vulgaris</name>
    <name type="common">Beet</name>
    <dbReference type="NCBI Taxonomy" id="3555"/>
    <lineage>
        <taxon>Eukaryota</taxon>
        <taxon>Viridiplantae</taxon>
        <taxon>Streptophyta</taxon>
        <taxon>Embryophyta</taxon>
        <taxon>Tracheophyta</taxon>
        <taxon>Spermatophyta</taxon>
        <taxon>Magnoliopsida</taxon>
        <taxon>eudicotyledons</taxon>
        <taxon>Gunneridae</taxon>
        <taxon>Pentapetalae</taxon>
        <taxon>Caryophyllales</taxon>
        <taxon>Chenopodiaceae</taxon>
        <taxon>Betoideae</taxon>
        <taxon>Beta</taxon>
    </lineage>
</organism>
<dbReference type="Gramene" id="KMS96699">
    <property type="protein sequence ID" value="KMS96699"/>
    <property type="gene ID" value="BVRB_8g200050"/>
</dbReference>
<evidence type="ECO:0000259" key="3">
    <source>
        <dbReference type="Pfam" id="PF13962"/>
    </source>
</evidence>
<dbReference type="Pfam" id="PF13962">
    <property type="entry name" value="PGG"/>
    <property type="match status" value="1"/>
</dbReference>
<dbReference type="OMA" id="ANVRITK"/>
<evidence type="ECO:0000256" key="2">
    <source>
        <dbReference type="SAM" id="Phobius"/>
    </source>
</evidence>